<dbReference type="Pfam" id="PF13194">
    <property type="entry name" value="DUF4010"/>
    <property type="match status" value="1"/>
</dbReference>
<name>A0AAP5IBY6_9CYAN</name>
<keyword evidence="1" id="KW-1133">Transmembrane helix</keyword>
<evidence type="ECO:0000313" key="3">
    <source>
        <dbReference type="EMBL" id="MDR9896908.1"/>
    </source>
</evidence>
<feature type="transmembrane region" description="Helical" evidence="1">
    <location>
        <begin position="117"/>
        <end position="135"/>
    </location>
</feature>
<dbReference type="RefSeq" id="WP_208344549.1">
    <property type="nucleotide sequence ID" value="NZ_CAWQFN010000513.1"/>
</dbReference>
<dbReference type="InterPro" id="IPR025105">
    <property type="entry name" value="DUF4010"/>
</dbReference>
<keyword evidence="1" id="KW-0472">Membrane</keyword>
<keyword evidence="4" id="KW-1185">Reference proteome</keyword>
<dbReference type="PANTHER" id="PTHR39084">
    <property type="entry name" value="MEMBRANE PROTEIN-RELATED"/>
    <property type="match status" value="1"/>
</dbReference>
<reference evidence="4" key="1">
    <citation type="journal article" date="2021" name="Science">
        <title>Hunting the eagle killer: A cyanobacterial neurotoxin causes vacuolar myelinopathy.</title>
        <authorList>
            <person name="Breinlinger S."/>
            <person name="Phillips T.J."/>
            <person name="Haram B.N."/>
            <person name="Mares J."/>
            <person name="Martinez Yerena J.A."/>
            <person name="Hrouzek P."/>
            <person name="Sobotka R."/>
            <person name="Henderson W.M."/>
            <person name="Schmieder P."/>
            <person name="Williams S.M."/>
            <person name="Lauderdale J.D."/>
            <person name="Wilde H.D."/>
            <person name="Gerrin W."/>
            <person name="Kust A."/>
            <person name="Washington J.W."/>
            <person name="Wagner C."/>
            <person name="Geier B."/>
            <person name="Liebeke M."/>
            <person name="Enke H."/>
            <person name="Niedermeyer T.H.J."/>
            <person name="Wilde S.B."/>
        </authorList>
    </citation>
    <scope>NUCLEOTIDE SEQUENCE [LARGE SCALE GENOMIC DNA]</scope>
    <source>
        <strain evidence="4">Thurmond2011</strain>
    </source>
</reference>
<dbReference type="Proteomes" id="UP000667802">
    <property type="component" value="Unassembled WGS sequence"/>
</dbReference>
<proteinExistence type="predicted"/>
<protein>
    <submittedName>
        <fullName evidence="3">DUF4010 domain-containing protein</fullName>
    </submittedName>
</protein>
<evidence type="ECO:0000256" key="1">
    <source>
        <dbReference type="SAM" id="Phobius"/>
    </source>
</evidence>
<keyword evidence="1" id="KW-0812">Transmembrane</keyword>
<gene>
    <name evidence="3" type="ORF">G7B40_020395</name>
</gene>
<comment type="caution">
    <text evidence="3">The sequence shown here is derived from an EMBL/GenBank/DDBJ whole genome shotgun (WGS) entry which is preliminary data.</text>
</comment>
<feature type="transmembrane region" description="Helical" evidence="1">
    <location>
        <begin position="29"/>
        <end position="47"/>
    </location>
</feature>
<dbReference type="PANTHER" id="PTHR39084:SF1">
    <property type="entry name" value="DUF4010 DOMAIN-CONTAINING PROTEIN"/>
    <property type="match status" value="1"/>
</dbReference>
<dbReference type="EMBL" id="JAALHA020000010">
    <property type="protein sequence ID" value="MDR9896908.1"/>
    <property type="molecule type" value="Genomic_DNA"/>
</dbReference>
<accession>A0AAP5IBY6</accession>
<feature type="domain" description="DUF4010" evidence="2">
    <location>
        <begin position="10"/>
        <end position="110"/>
    </location>
</feature>
<organism evidence="3 4">
    <name type="scientific">Aetokthonos hydrillicola Thurmond2011</name>
    <dbReference type="NCBI Taxonomy" id="2712845"/>
    <lineage>
        <taxon>Bacteria</taxon>
        <taxon>Bacillati</taxon>
        <taxon>Cyanobacteriota</taxon>
        <taxon>Cyanophyceae</taxon>
        <taxon>Nostocales</taxon>
        <taxon>Hapalosiphonaceae</taxon>
        <taxon>Aetokthonos</taxon>
    </lineage>
</organism>
<sequence>MNRLTDSSSRHSEETPTGLNFESPFSLQSALKFGLIFLALQIAAVLAQKALGQFGFYAISLLGGLISSASAVASAATLADHGTLSAKVAGTGAVLASVTSALVNLPLVARISRTRQLTIRLTIALGLVSVLGLIGTV</sequence>
<evidence type="ECO:0000259" key="2">
    <source>
        <dbReference type="Pfam" id="PF13194"/>
    </source>
</evidence>
<feature type="transmembrane region" description="Helical" evidence="1">
    <location>
        <begin position="54"/>
        <end position="78"/>
    </location>
</feature>
<feature type="transmembrane region" description="Helical" evidence="1">
    <location>
        <begin position="84"/>
        <end position="105"/>
    </location>
</feature>
<evidence type="ECO:0000313" key="4">
    <source>
        <dbReference type="Proteomes" id="UP000667802"/>
    </source>
</evidence>
<dbReference type="AlphaFoldDB" id="A0AAP5IBY6"/>